<gene>
    <name evidence="3" type="ORF">Bpfe_014851</name>
</gene>
<feature type="region of interest" description="Disordered" evidence="1">
    <location>
        <begin position="273"/>
        <end position="366"/>
    </location>
</feature>
<evidence type="ECO:0000259" key="2">
    <source>
        <dbReference type="Pfam" id="PF17517"/>
    </source>
</evidence>
<feature type="compositionally biased region" description="Low complexity" evidence="1">
    <location>
        <begin position="801"/>
        <end position="818"/>
    </location>
</feature>
<reference evidence="3" key="1">
    <citation type="journal article" date="2023" name="PLoS Negl. Trop. Dis.">
        <title>A genome sequence for Biomphalaria pfeifferi, the major vector snail for the human-infecting parasite Schistosoma mansoni.</title>
        <authorList>
            <person name="Bu L."/>
            <person name="Lu L."/>
            <person name="Laidemitt M.R."/>
            <person name="Zhang S.M."/>
            <person name="Mutuku M."/>
            <person name="Mkoji G."/>
            <person name="Steinauer M."/>
            <person name="Loker E.S."/>
        </authorList>
    </citation>
    <scope>NUCLEOTIDE SEQUENCE</scope>
    <source>
        <strain evidence="3">KasaAsao</strain>
    </source>
</reference>
<dbReference type="AlphaFoldDB" id="A0AAD8BLI0"/>
<protein>
    <submittedName>
        <fullName evidence="3">Mucin-5AC</fullName>
    </submittedName>
</protein>
<feature type="compositionally biased region" description="Polar residues" evidence="1">
    <location>
        <begin position="785"/>
        <end position="800"/>
    </location>
</feature>
<feature type="non-terminal residue" evidence="3">
    <location>
        <position position="854"/>
    </location>
</feature>
<reference evidence="3" key="2">
    <citation type="submission" date="2023-04" db="EMBL/GenBank/DDBJ databases">
        <authorList>
            <person name="Bu L."/>
            <person name="Lu L."/>
            <person name="Laidemitt M.R."/>
            <person name="Zhang S.M."/>
            <person name="Mutuku M."/>
            <person name="Mkoji G."/>
            <person name="Steinauer M."/>
            <person name="Loker E.S."/>
        </authorList>
    </citation>
    <scope>NUCLEOTIDE SEQUENCE</scope>
    <source>
        <strain evidence="3">KasaAsao</strain>
        <tissue evidence="3">Whole Snail</tissue>
    </source>
</reference>
<feature type="compositionally biased region" description="Low complexity" evidence="1">
    <location>
        <begin position="273"/>
        <end position="301"/>
    </location>
</feature>
<feature type="compositionally biased region" description="Low complexity" evidence="1">
    <location>
        <begin position="310"/>
        <end position="362"/>
    </location>
</feature>
<feature type="region of interest" description="Disordered" evidence="1">
    <location>
        <begin position="785"/>
        <end position="820"/>
    </location>
</feature>
<evidence type="ECO:0000313" key="3">
    <source>
        <dbReference type="EMBL" id="KAK0055785.1"/>
    </source>
</evidence>
<organism evidence="3 4">
    <name type="scientific">Biomphalaria pfeifferi</name>
    <name type="common">Bloodfluke planorb</name>
    <name type="synonym">Freshwater snail</name>
    <dbReference type="NCBI Taxonomy" id="112525"/>
    <lineage>
        <taxon>Eukaryota</taxon>
        <taxon>Metazoa</taxon>
        <taxon>Spiralia</taxon>
        <taxon>Lophotrochozoa</taxon>
        <taxon>Mollusca</taxon>
        <taxon>Gastropoda</taxon>
        <taxon>Heterobranchia</taxon>
        <taxon>Euthyneura</taxon>
        <taxon>Panpulmonata</taxon>
        <taxon>Hygrophila</taxon>
        <taxon>Lymnaeoidea</taxon>
        <taxon>Planorbidae</taxon>
        <taxon>Biomphalaria</taxon>
    </lineage>
</organism>
<accession>A0AAD8BLI0</accession>
<dbReference type="Proteomes" id="UP001233172">
    <property type="component" value="Unassembled WGS sequence"/>
</dbReference>
<comment type="caution">
    <text evidence="3">The sequence shown here is derived from an EMBL/GenBank/DDBJ whole genome shotgun (WGS) entry which is preliminary data.</text>
</comment>
<keyword evidence="4" id="KW-1185">Reference proteome</keyword>
<proteinExistence type="predicted"/>
<evidence type="ECO:0000256" key="1">
    <source>
        <dbReference type="SAM" id="MobiDB-lite"/>
    </source>
</evidence>
<name>A0AAD8BLI0_BIOPF</name>
<dbReference type="InterPro" id="IPR035234">
    <property type="entry name" value="IgGFc-bd_N"/>
</dbReference>
<dbReference type="EMBL" id="JASAOG010000067">
    <property type="protein sequence ID" value="KAK0055785.1"/>
    <property type="molecule type" value="Genomic_DNA"/>
</dbReference>
<evidence type="ECO:0000313" key="4">
    <source>
        <dbReference type="Proteomes" id="UP001233172"/>
    </source>
</evidence>
<sequence length="854" mass="91010">NYTWTFPVFTTLTTTTGTTKLTTPTTEAVTAYTTTPVTTASSTSAATGTTKDAITANSTAAPLSGGYIDTSVPLPSLQNDTTTSASLLSFSNRSYTAFNTTTTAFPTYNTTWFSFNTSSNPNATLATTKSAVLTPSGSNTFTSANNASLAQNTTLASPNVTTASTSTTSSLTKLNATSAATSSSFDTSLFTTTINSTKQNLTFTTPASVNVETNVTTPLQSTSLLSTATQNISTTATPNNNSSQTVTLAQTTSNSYSSVTSIRNATLSLTTLTQSSITPPQSSTTPPQSSATPTQSSTTPIHSSATPIHSSITPTQLSTTPTQPITSNKTVSISTLSTPSTPTTTSSTNDTTTPKQTQTVTTYPKQDEVSGTEHFYYLTLPHVASDLIDNPNTTLTTYLTLATTEGKKVSTNITVQYPVYQNVHLSVQPGIGVTVELSPLLVPVMPSSSARGIKIQSSGCLHVILYCILEDSQLGVVMSAASTYIHPHFSLSYDYLVVIMTSYPTSAVTELIINGVRVTNPDVLGFSLNQSDVFLLESQSDLTGSRVTATSPVAVFVGMRQVSGSIAFEQLTPVAEETIQFMTWPPLSSLTSVYRMATVDAVTSLQINSSRWCDLPEPGDTCEAQVRGASQVTADKPITGLHAIFKNESNAECLQPLASNGAWRYLYTWVIPQTFVNTSSLLIDLFLIVVIKDNLKTQISLDDKPFIPDWESDLEHNGNYRFLTKRLNPGHHSLRSNESNYFGAYLLGNIQSATFCTTLGVDHLSQHFRSVCEFPLNGNKLYHSTPGNASSPSPSAYTTVSSTETSSLPTGTSTSTSSHWYNNNLTLEQVDDVLGDIREALYLTTRGCPPTAAS</sequence>
<feature type="domain" description="IgGFc-binding protein N-terminal" evidence="2">
    <location>
        <begin position="512"/>
        <end position="748"/>
    </location>
</feature>
<dbReference type="Pfam" id="PF17517">
    <property type="entry name" value="IgGFc_binding"/>
    <property type="match status" value="1"/>
</dbReference>